<dbReference type="PANTHER" id="PTHR35145">
    <property type="entry name" value="CYTOPLASMIC PROTEIN-RELATED"/>
    <property type="match status" value="1"/>
</dbReference>
<comment type="caution">
    <text evidence="1">The sequence shown here is derived from an EMBL/GenBank/DDBJ whole genome shotgun (WGS) entry which is preliminary data.</text>
</comment>
<dbReference type="Pfam" id="PF04237">
    <property type="entry name" value="YjbR"/>
    <property type="match status" value="1"/>
</dbReference>
<dbReference type="AlphaFoldDB" id="A0A5N1J5G8"/>
<evidence type="ECO:0000313" key="2">
    <source>
        <dbReference type="Proteomes" id="UP000326570"/>
    </source>
</evidence>
<dbReference type="SUPFAM" id="SSF142906">
    <property type="entry name" value="YjbR-like"/>
    <property type="match status" value="1"/>
</dbReference>
<dbReference type="Gene3D" id="3.90.1150.30">
    <property type="match status" value="1"/>
</dbReference>
<dbReference type="InterPro" id="IPR058532">
    <property type="entry name" value="YjbR/MT2646/Rv2570-like"/>
</dbReference>
<evidence type="ECO:0000313" key="1">
    <source>
        <dbReference type="EMBL" id="KAA9346151.1"/>
    </source>
</evidence>
<dbReference type="GO" id="GO:0003677">
    <property type="term" value="F:DNA binding"/>
    <property type="evidence" value="ECO:0007669"/>
    <property type="project" value="UniProtKB-KW"/>
</dbReference>
<dbReference type="EMBL" id="VTWT01000001">
    <property type="protein sequence ID" value="KAA9346151.1"/>
    <property type="molecule type" value="Genomic_DNA"/>
</dbReference>
<reference evidence="1 2" key="1">
    <citation type="submission" date="2019-09" db="EMBL/GenBank/DDBJ databases">
        <title>Genome sequence of Adhaeribacter sp. M2.</title>
        <authorList>
            <person name="Srinivasan S."/>
        </authorList>
    </citation>
    <scope>NUCLEOTIDE SEQUENCE [LARGE SCALE GENOMIC DNA]</scope>
    <source>
        <strain evidence="1 2">M2</strain>
    </source>
</reference>
<protein>
    <submittedName>
        <fullName evidence="1">MmcQ/YjbR family DNA-binding protein</fullName>
    </submittedName>
</protein>
<sequence>MNIEDYREYCLAKKGVTESFPFDADTLVFKVGGKMFALTNLSDFNGGIALKCEPDKAIQLREEFPDEVEGAYHMNKKHWNNVKPNGSIPDLVIKEWIDQSYLLVFNSLTRSQRLAVETENERPPGLIY</sequence>
<accession>A0A5N1J5G8</accession>
<gene>
    <name evidence="1" type="ORF">F0P94_03445</name>
</gene>
<proteinExistence type="predicted"/>
<keyword evidence="1" id="KW-0238">DNA-binding</keyword>
<organism evidence="1 2">
    <name type="scientific">Adhaeribacter soli</name>
    <dbReference type="NCBI Taxonomy" id="2607655"/>
    <lineage>
        <taxon>Bacteria</taxon>
        <taxon>Pseudomonadati</taxon>
        <taxon>Bacteroidota</taxon>
        <taxon>Cytophagia</taxon>
        <taxon>Cytophagales</taxon>
        <taxon>Hymenobacteraceae</taxon>
        <taxon>Adhaeribacter</taxon>
    </lineage>
</organism>
<keyword evidence="2" id="KW-1185">Reference proteome</keyword>
<dbReference type="RefSeq" id="WP_150902295.1">
    <property type="nucleotide sequence ID" value="NZ_VTWT01000001.1"/>
</dbReference>
<dbReference type="Proteomes" id="UP000326570">
    <property type="component" value="Unassembled WGS sequence"/>
</dbReference>
<dbReference type="InterPro" id="IPR038056">
    <property type="entry name" value="YjbR-like_sf"/>
</dbReference>
<name>A0A5N1J5G8_9BACT</name>
<dbReference type="PANTHER" id="PTHR35145:SF1">
    <property type="entry name" value="CYTOPLASMIC PROTEIN"/>
    <property type="match status" value="1"/>
</dbReference>
<dbReference type="InterPro" id="IPR007351">
    <property type="entry name" value="YjbR"/>
</dbReference>